<organism evidence="1 2">
    <name type="scientific">Sphingomonas lacunae</name>
    <dbReference type="NCBI Taxonomy" id="2698828"/>
    <lineage>
        <taxon>Bacteria</taxon>
        <taxon>Pseudomonadati</taxon>
        <taxon>Pseudomonadota</taxon>
        <taxon>Alphaproteobacteria</taxon>
        <taxon>Sphingomonadales</taxon>
        <taxon>Sphingomonadaceae</taxon>
        <taxon>Sphingomonas</taxon>
    </lineage>
</organism>
<gene>
    <name evidence="1" type="ORF">GV829_07280</name>
</gene>
<proteinExistence type="predicted"/>
<dbReference type="InterPro" id="IPR046734">
    <property type="entry name" value="DUF6626"/>
</dbReference>
<dbReference type="RefSeq" id="WP_169945361.1">
    <property type="nucleotide sequence ID" value="NZ_CP053015.1"/>
</dbReference>
<name>A0A6M4AT53_9SPHN</name>
<dbReference type="Pfam" id="PF20331">
    <property type="entry name" value="DUF6626"/>
    <property type="match status" value="1"/>
</dbReference>
<keyword evidence="2" id="KW-1185">Reference proteome</keyword>
<accession>A0A6M4AT53</accession>
<protein>
    <submittedName>
        <fullName evidence="1">Uncharacterized protein</fullName>
    </submittedName>
</protein>
<dbReference type="EMBL" id="CP053015">
    <property type="protein sequence ID" value="QJQ32277.1"/>
    <property type="molecule type" value="Genomic_DNA"/>
</dbReference>
<dbReference type="AlphaFoldDB" id="A0A6M4AT53"/>
<evidence type="ECO:0000313" key="1">
    <source>
        <dbReference type="EMBL" id="QJQ32277.1"/>
    </source>
</evidence>
<dbReference type="Proteomes" id="UP000503018">
    <property type="component" value="Chromosome"/>
</dbReference>
<dbReference type="KEGG" id="slan:GV829_07280"/>
<reference evidence="1 2" key="1">
    <citation type="submission" date="2020-01" db="EMBL/GenBank/DDBJ databases">
        <title>Sphingomonas sp. strain CSW-10.</title>
        <authorList>
            <person name="Chen W.-M."/>
        </authorList>
    </citation>
    <scope>NUCLEOTIDE SEQUENCE [LARGE SCALE GENOMIC DNA]</scope>
    <source>
        <strain evidence="1 2">CSW-10</strain>
    </source>
</reference>
<sequence length="100" mass="11304">MKKHLIMEIYDFLKHKGIVSTEADFSIDWLGQCESYLRGLRFKQTEPTLGVVAICASRLQQASQFIRQSPAHAHVADQFLALSQRCQEIVNADAAELELV</sequence>
<evidence type="ECO:0000313" key="2">
    <source>
        <dbReference type="Proteomes" id="UP000503018"/>
    </source>
</evidence>